<reference evidence="1" key="1">
    <citation type="submission" date="2020-04" db="EMBL/GenBank/DDBJ databases">
        <authorList>
            <person name="Chiriac C."/>
            <person name="Salcher M."/>
            <person name="Ghai R."/>
            <person name="Kavagutti S V."/>
        </authorList>
    </citation>
    <scope>NUCLEOTIDE SEQUENCE</scope>
</reference>
<organism evidence="1">
    <name type="scientific">uncultured Caudovirales phage</name>
    <dbReference type="NCBI Taxonomy" id="2100421"/>
    <lineage>
        <taxon>Viruses</taxon>
        <taxon>Duplodnaviria</taxon>
        <taxon>Heunggongvirae</taxon>
        <taxon>Uroviricota</taxon>
        <taxon>Caudoviricetes</taxon>
        <taxon>Peduoviridae</taxon>
        <taxon>Maltschvirus</taxon>
        <taxon>Maltschvirus maltsch</taxon>
    </lineage>
</organism>
<dbReference type="EMBL" id="LR796720">
    <property type="protein sequence ID" value="CAB4162383.1"/>
    <property type="molecule type" value="Genomic_DNA"/>
</dbReference>
<accession>A0A6J5NTW7</accession>
<name>A0A6J5NTW7_9CAUD</name>
<sequence length="188" mass="21217">MADQRFLSAFLTPSSTLVCGRRLRPFCIKHRLFLEGIESPFLQEDQEITDQDIIIAIKVCAEEPIGDPTWMDIWLAVRFALSKDYRRRAALAVIRHISTQANFPKFYERTDRKNYGASNVPWQLTIVANLCRNGVSYSEAMTMPEAKAVWLSAVFSIQAGAKLEFLSTDDEALIDELAKIGAQTNNGQ</sequence>
<proteinExistence type="predicted"/>
<gene>
    <name evidence="1" type="ORF">UFOVP779_35</name>
</gene>
<protein>
    <submittedName>
        <fullName evidence="1">Uncharacterized protein</fullName>
    </submittedName>
</protein>
<evidence type="ECO:0000313" key="1">
    <source>
        <dbReference type="EMBL" id="CAB4162383.1"/>
    </source>
</evidence>